<organism evidence="1 3">
    <name type="scientific">Cocos nucifera</name>
    <name type="common">Coconut palm</name>
    <dbReference type="NCBI Taxonomy" id="13894"/>
    <lineage>
        <taxon>Eukaryota</taxon>
        <taxon>Viridiplantae</taxon>
        <taxon>Streptophyta</taxon>
        <taxon>Embryophyta</taxon>
        <taxon>Tracheophyta</taxon>
        <taxon>Spermatophyta</taxon>
        <taxon>Magnoliopsida</taxon>
        <taxon>Liliopsida</taxon>
        <taxon>Arecaceae</taxon>
        <taxon>Arecoideae</taxon>
        <taxon>Cocoseae</taxon>
        <taxon>Attaleinae</taxon>
        <taxon>Cocos</taxon>
    </lineage>
</organism>
<evidence type="ECO:0000313" key="1">
    <source>
        <dbReference type="EMBL" id="KAG1331440.1"/>
    </source>
</evidence>
<comment type="caution">
    <text evidence="1">The sequence shown here is derived from an EMBL/GenBank/DDBJ whole genome shotgun (WGS) entry which is preliminary data.</text>
</comment>
<accession>A0A8K0HZN5</accession>
<dbReference type="PANTHER" id="PTHR36030">
    <property type="entry name" value="CALMODULIN-BINDING DOMAIN-CONTAINING PROTEIN"/>
    <property type="match status" value="1"/>
</dbReference>
<name>A0A8K0HZN5_COCNU</name>
<evidence type="ECO:0000313" key="2">
    <source>
        <dbReference type="EMBL" id="KAG1331441.1"/>
    </source>
</evidence>
<dbReference type="EMBL" id="CM017873">
    <property type="protein sequence ID" value="KAG1331440.1"/>
    <property type="molecule type" value="Genomic_DNA"/>
</dbReference>
<proteinExistence type="predicted"/>
<dbReference type="EMBL" id="CM017873">
    <property type="protein sequence ID" value="KAG1331441.1"/>
    <property type="molecule type" value="Genomic_DNA"/>
</dbReference>
<keyword evidence="3" id="KW-1185">Reference proteome</keyword>
<dbReference type="OrthoDB" id="685990at2759"/>
<protein>
    <submittedName>
        <fullName evidence="1">Uncharacterized protein</fullName>
    </submittedName>
</protein>
<reference evidence="1" key="2">
    <citation type="submission" date="2019-07" db="EMBL/GenBank/DDBJ databases">
        <authorList>
            <person name="Yang Y."/>
            <person name="Bocs S."/>
            <person name="Baudouin L."/>
        </authorList>
    </citation>
    <scope>NUCLEOTIDE SEQUENCE</scope>
    <source>
        <tissue evidence="1">Spear leaf of Hainan Tall coconut</tissue>
    </source>
</reference>
<evidence type="ECO:0000313" key="3">
    <source>
        <dbReference type="Proteomes" id="UP000797356"/>
    </source>
</evidence>
<gene>
    <name evidence="1" type="ORF">COCNU_02G014080</name>
    <name evidence="2" type="ORF">COCNU_02G014090</name>
</gene>
<dbReference type="AlphaFoldDB" id="A0A8K0HZN5"/>
<dbReference type="PANTHER" id="PTHR36030:SF1">
    <property type="entry name" value="CALMODULIN-BINDING DOMAIN-CONTAINING PROTEIN"/>
    <property type="match status" value="1"/>
</dbReference>
<reference evidence="1" key="1">
    <citation type="journal article" date="2017" name="Gigascience">
        <title>The genome draft of coconut (Cocos nucifera).</title>
        <authorList>
            <person name="Xiao Y."/>
            <person name="Xu P."/>
            <person name="Fan H."/>
            <person name="Baudouin L."/>
            <person name="Xia W."/>
            <person name="Bocs S."/>
            <person name="Xu J."/>
            <person name="Li Q."/>
            <person name="Guo A."/>
            <person name="Zhou L."/>
            <person name="Li J."/>
            <person name="Wu Y."/>
            <person name="Ma Z."/>
            <person name="Armero A."/>
            <person name="Issali A.E."/>
            <person name="Liu N."/>
            <person name="Peng M."/>
            <person name="Yang Y."/>
        </authorList>
    </citation>
    <scope>NUCLEOTIDE SEQUENCE</scope>
    <source>
        <tissue evidence="1">Spear leaf of Hainan Tall coconut</tissue>
    </source>
</reference>
<sequence>MVFGHKRRGLKGKLALPFYRASKPSVPATPPASLGFTVEDKFVLPSSKLIKASTLAKEGGGDLGDYVNGANDGDSMSEVDKRAASYISYVLERFKLEQVDDDWRKY</sequence>
<dbReference type="Proteomes" id="UP000797356">
    <property type="component" value="Chromosome 2"/>
</dbReference>